<accession>A0ACB6S900</accession>
<keyword evidence="2" id="KW-1185">Reference proteome</keyword>
<gene>
    <name evidence="1" type="ORF">BU25DRAFT_419696</name>
</gene>
<proteinExistence type="predicted"/>
<evidence type="ECO:0000313" key="2">
    <source>
        <dbReference type="Proteomes" id="UP000799754"/>
    </source>
</evidence>
<reference evidence="1" key="1">
    <citation type="journal article" date="2020" name="Stud. Mycol.">
        <title>101 Dothideomycetes genomes: a test case for predicting lifestyles and emergence of pathogens.</title>
        <authorList>
            <person name="Haridas S."/>
            <person name="Albert R."/>
            <person name="Binder M."/>
            <person name="Bloem J."/>
            <person name="Labutti K."/>
            <person name="Salamov A."/>
            <person name="Andreopoulos B."/>
            <person name="Baker S."/>
            <person name="Barry K."/>
            <person name="Bills G."/>
            <person name="Bluhm B."/>
            <person name="Cannon C."/>
            <person name="Castanera R."/>
            <person name="Culley D."/>
            <person name="Daum C."/>
            <person name="Ezra D."/>
            <person name="Gonzalez J."/>
            <person name="Henrissat B."/>
            <person name="Kuo A."/>
            <person name="Liang C."/>
            <person name="Lipzen A."/>
            <person name="Lutzoni F."/>
            <person name="Magnuson J."/>
            <person name="Mondo S."/>
            <person name="Nolan M."/>
            <person name="Ohm R."/>
            <person name="Pangilinan J."/>
            <person name="Park H.-J."/>
            <person name="Ramirez L."/>
            <person name="Alfaro M."/>
            <person name="Sun H."/>
            <person name="Tritt A."/>
            <person name="Yoshinaga Y."/>
            <person name="Zwiers L.-H."/>
            <person name="Turgeon B."/>
            <person name="Goodwin S."/>
            <person name="Spatafora J."/>
            <person name="Crous P."/>
            <person name="Grigoriev I."/>
        </authorList>
    </citation>
    <scope>NUCLEOTIDE SEQUENCE</scope>
    <source>
        <strain evidence="1">CBS 525.71</strain>
    </source>
</reference>
<dbReference type="Proteomes" id="UP000799754">
    <property type="component" value="Unassembled WGS sequence"/>
</dbReference>
<name>A0ACB6S900_9PLEO</name>
<comment type="caution">
    <text evidence="1">The sequence shown here is derived from an EMBL/GenBank/DDBJ whole genome shotgun (WGS) entry which is preliminary data.</text>
</comment>
<protein>
    <submittedName>
        <fullName evidence="1">Uncharacterized protein</fullName>
    </submittedName>
</protein>
<evidence type="ECO:0000313" key="1">
    <source>
        <dbReference type="EMBL" id="KAF2630055.1"/>
    </source>
</evidence>
<sequence>MRAADEPDEISKEALDALLLYLELYMKYKAQIARIEEMCSKNLAASEEAWKRKMKQTPLPPPSGNSDRDRLSEALRRLNEPQGAVATTTATATTKATSMQSPPAPLLTDRQVLKKALNCMPKDEPSFPATGEVSAKRSDSAQGDRCSHGEGSGLDREENAAPYRTILVPRREVIPVEEIRRLPRKCVKL</sequence>
<organism evidence="1 2">
    <name type="scientific">Macroventuria anomochaeta</name>
    <dbReference type="NCBI Taxonomy" id="301207"/>
    <lineage>
        <taxon>Eukaryota</taxon>
        <taxon>Fungi</taxon>
        <taxon>Dikarya</taxon>
        <taxon>Ascomycota</taxon>
        <taxon>Pezizomycotina</taxon>
        <taxon>Dothideomycetes</taxon>
        <taxon>Pleosporomycetidae</taxon>
        <taxon>Pleosporales</taxon>
        <taxon>Pleosporineae</taxon>
        <taxon>Didymellaceae</taxon>
        <taxon>Macroventuria</taxon>
    </lineage>
</organism>
<dbReference type="EMBL" id="MU006708">
    <property type="protein sequence ID" value="KAF2630055.1"/>
    <property type="molecule type" value="Genomic_DNA"/>
</dbReference>